<reference evidence="2 3" key="1">
    <citation type="submission" date="2020-06" db="EMBL/GenBank/DDBJ databases">
        <title>Sphingomonas hominis sp. nov., a member of the Sphingomonas, isolated from the hair of a 22-year-old girl.</title>
        <authorList>
            <person name="Zhang D.-F."/>
            <person name="Cui X.-W."/>
        </authorList>
    </citation>
    <scope>NUCLEOTIDE SEQUENCE [LARGE SCALE GENOMIC DNA]</scope>
    <source>
        <strain evidence="2 3">HHU CXW</strain>
    </source>
</reference>
<dbReference type="EMBL" id="JABULH010000016">
    <property type="protein sequence ID" value="NTS66781.1"/>
    <property type="molecule type" value="Genomic_DNA"/>
</dbReference>
<protein>
    <submittedName>
        <fullName evidence="2">Antitoxin VbhA family protein</fullName>
    </submittedName>
</protein>
<dbReference type="Pfam" id="PF18495">
    <property type="entry name" value="VbhA"/>
    <property type="match status" value="1"/>
</dbReference>
<organism evidence="2 3">
    <name type="scientific">Sphingomonas hominis</name>
    <dbReference type="NCBI Taxonomy" id="2741495"/>
    <lineage>
        <taxon>Bacteria</taxon>
        <taxon>Pseudomonadati</taxon>
        <taxon>Pseudomonadota</taxon>
        <taxon>Alphaproteobacteria</taxon>
        <taxon>Sphingomonadales</taxon>
        <taxon>Sphingomonadaceae</taxon>
        <taxon>Sphingomonas</taxon>
    </lineage>
</organism>
<dbReference type="InterPro" id="IPR041535">
    <property type="entry name" value="VbhA"/>
</dbReference>
<comment type="caution">
    <text evidence="2">The sequence shown here is derived from an EMBL/GenBank/DDBJ whole genome shotgun (WGS) entry which is preliminary data.</text>
</comment>
<dbReference type="Proteomes" id="UP000621447">
    <property type="component" value="Unassembled WGS sequence"/>
</dbReference>
<evidence type="ECO:0000313" key="3">
    <source>
        <dbReference type="Proteomes" id="UP000621447"/>
    </source>
</evidence>
<feature type="domain" description="Antitoxin VbhA" evidence="1">
    <location>
        <begin position="25"/>
        <end position="70"/>
    </location>
</feature>
<sequence>MRALSDTVPPPPALLPISEAQSIRRQQEVDFARGSIRYEGGTLSTEVEGLNARYVAGEIGSEELTAAILASDTARS</sequence>
<dbReference type="InterPro" id="IPR033788">
    <property type="entry name" value="VbhA-like"/>
</dbReference>
<evidence type="ECO:0000313" key="2">
    <source>
        <dbReference type="EMBL" id="NTS66781.1"/>
    </source>
</evidence>
<proteinExistence type="predicted"/>
<dbReference type="CDD" id="cd11586">
    <property type="entry name" value="VbhA_like"/>
    <property type="match status" value="1"/>
</dbReference>
<keyword evidence="3" id="KW-1185">Reference proteome</keyword>
<dbReference type="InterPro" id="IPR043038">
    <property type="entry name" value="VbhA_sf"/>
</dbReference>
<name>A0ABX2JMA3_9SPHN</name>
<evidence type="ECO:0000259" key="1">
    <source>
        <dbReference type="Pfam" id="PF18495"/>
    </source>
</evidence>
<gene>
    <name evidence="2" type="ORF">HRV97_16700</name>
</gene>
<accession>A0ABX2JMA3</accession>
<dbReference type="Gene3D" id="1.10.8.1050">
    <property type="entry name" value="Antitoxin VbhA-like"/>
    <property type="match status" value="1"/>
</dbReference>